<feature type="compositionally biased region" description="Polar residues" evidence="2">
    <location>
        <begin position="59"/>
        <end position="68"/>
    </location>
</feature>
<evidence type="ECO:0000256" key="2">
    <source>
        <dbReference type="SAM" id="MobiDB-lite"/>
    </source>
</evidence>
<protein>
    <recommendedName>
        <fullName evidence="7">DDHD domain-containing protein</fullName>
    </recommendedName>
</protein>
<evidence type="ECO:0000259" key="3">
    <source>
        <dbReference type="PROSITE" id="PS50918"/>
    </source>
</evidence>
<dbReference type="EMBL" id="CALNXK010000039">
    <property type="protein sequence ID" value="CAH3124081.1"/>
    <property type="molecule type" value="Genomic_DNA"/>
</dbReference>
<dbReference type="InterPro" id="IPR058055">
    <property type="entry name" value="PA-PLA1"/>
</dbReference>
<dbReference type="Pfam" id="PF23464">
    <property type="entry name" value="WWE_3"/>
    <property type="match status" value="1"/>
</dbReference>
<feature type="domain" description="DDHD" evidence="4">
    <location>
        <begin position="790"/>
        <end position="985"/>
    </location>
</feature>
<feature type="region of interest" description="Disordered" evidence="2">
    <location>
        <begin position="904"/>
        <end position="938"/>
    </location>
</feature>
<dbReference type="InterPro" id="IPR001660">
    <property type="entry name" value="SAM"/>
</dbReference>
<dbReference type="Pfam" id="PF02862">
    <property type="entry name" value="DDHD"/>
    <property type="match status" value="1"/>
</dbReference>
<feature type="region of interest" description="Disordered" evidence="2">
    <location>
        <begin position="59"/>
        <end position="79"/>
    </location>
</feature>
<dbReference type="Pfam" id="PF02825">
    <property type="entry name" value="WWE"/>
    <property type="match status" value="1"/>
</dbReference>
<dbReference type="PROSITE" id="PS51043">
    <property type="entry name" value="DDHD"/>
    <property type="match status" value="1"/>
</dbReference>
<feature type="region of interest" description="Disordered" evidence="2">
    <location>
        <begin position="715"/>
        <end position="756"/>
    </location>
</feature>
<evidence type="ECO:0000313" key="6">
    <source>
        <dbReference type="Proteomes" id="UP001159405"/>
    </source>
</evidence>
<dbReference type="PROSITE" id="PS50918">
    <property type="entry name" value="WWE"/>
    <property type="match status" value="1"/>
</dbReference>
<name>A0ABN8NWY2_9CNID</name>
<feature type="compositionally biased region" description="Polar residues" evidence="2">
    <location>
        <begin position="261"/>
        <end position="270"/>
    </location>
</feature>
<reference evidence="5 6" key="1">
    <citation type="submission" date="2022-05" db="EMBL/GenBank/DDBJ databases">
        <authorList>
            <consortium name="Genoscope - CEA"/>
            <person name="William W."/>
        </authorList>
    </citation>
    <scope>NUCLEOTIDE SEQUENCE [LARGE SCALE GENOMIC DNA]</scope>
</reference>
<feature type="compositionally biased region" description="Polar residues" evidence="2">
    <location>
        <begin position="141"/>
        <end position="159"/>
    </location>
</feature>
<feature type="compositionally biased region" description="Polar residues" evidence="2">
    <location>
        <begin position="200"/>
        <end position="225"/>
    </location>
</feature>
<dbReference type="InterPro" id="IPR057825">
    <property type="entry name" value="WWE_SEC23-DDH2"/>
</dbReference>
<feature type="compositionally biased region" description="Low complexity" evidence="2">
    <location>
        <begin position="236"/>
        <end position="256"/>
    </location>
</feature>
<organism evidence="5 6">
    <name type="scientific">Porites lobata</name>
    <dbReference type="NCBI Taxonomy" id="104759"/>
    <lineage>
        <taxon>Eukaryota</taxon>
        <taxon>Metazoa</taxon>
        <taxon>Cnidaria</taxon>
        <taxon>Anthozoa</taxon>
        <taxon>Hexacorallia</taxon>
        <taxon>Scleractinia</taxon>
        <taxon>Fungiina</taxon>
        <taxon>Poritidae</taxon>
        <taxon>Porites</taxon>
    </lineage>
</organism>
<dbReference type="InterPro" id="IPR004177">
    <property type="entry name" value="DDHD_dom"/>
</dbReference>
<dbReference type="Pfam" id="PF00536">
    <property type="entry name" value="SAM_1"/>
    <property type="match status" value="1"/>
</dbReference>
<dbReference type="InterPro" id="IPR013761">
    <property type="entry name" value="SAM/pointed_sf"/>
</dbReference>
<dbReference type="PANTHER" id="PTHR23509:SF10">
    <property type="entry name" value="LD21067P"/>
    <property type="match status" value="1"/>
</dbReference>
<feature type="domain" description="WWE" evidence="3">
    <location>
        <begin position="269"/>
        <end position="348"/>
    </location>
</feature>
<feature type="compositionally biased region" description="Basic and acidic residues" evidence="2">
    <location>
        <begin position="715"/>
        <end position="751"/>
    </location>
</feature>
<feature type="compositionally biased region" description="Low complexity" evidence="2">
    <location>
        <begin position="69"/>
        <end position="78"/>
    </location>
</feature>
<feature type="compositionally biased region" description="Basic and acidic residues" evidence="2">
    <location>
        <begin position="628"/>
        <end position="639"/>
    </location>
</feature>
<comment type="similarity">
    <text evidence="1">Belongs to the PA-PLA1 family.</text>
</comment>
<dbReference type="SMART" id="SM00454">
    <property type="entry name" value="SAM"/>
    <property type="match status" value="1"/>
</dbReference>
<dbReference type="InterPro" id="IPR004170">
    <property type="entry name" value="WWE_dom"/>
</dbReference>
<evidence type="ECO:0000259" key="4">
    <source>
        <dbReference type="PROSITE" id="PS51043"/>
    </source>
</evidence>
<feature type="compositionally biased region" description="Low complexity" evidence="2">
    <location>
        <begin position="166"/>
        <end position="199"/>
    </location>
</feature>
<sequence>MSPRSHRILLTCPFSKMADRQKTQNFDSGQKPAPLHGISLADFGGNLNFGPTLVPASQTPPVSSILQPTATTSSSRATAELEQYGEVESFLGQQGSSQQQVQTPFRSQKESPGMLQERNQSSPFFTMSSSSSGAHDDFLSPAQNVMNTSSGYQTPTANLTAVGPGTYTPSRSSTTPPQSFPPTAASWSQSPPQPVSNSPHTPSFGSTVSHQTSPQPATSLPQTLPQPVARGPPSTPSTSSTTQSTGSSQPHTSPQPLSHYNVPSSQQVQSGPAPVLEPVQPHWFYRKGASVWVPFSFIDSENLEQALKSSSASGDRIVATDGGRYDVNLDKRLRYPLYWEEAVSVVRRCTWFCKGDGESKLVPYMEDMAARLEADFLLASRENKWPRRVELSAGEYIMMHNANVMVHFVPNNENENWSGEDSVARPRVVRRGIADIEDEIDDGEPAQIDHLIFVVHGIGPIADLNFRSIVECVDDFRRMSLQMLADHHDELSRGRAIGRVEFLPVQWHSRLHNDSTGVDKRLQSISLGSIRRLREFTNSTLLDILFYTSPTYCQNIVNTVGEEIKRLLEIFKIRNPMFNGKYSVCGHSLGSSILFDILLHQKDQRGGSPPTKNNVVEQASEISSLKDSPGKSDIPKELENNSDEDDDDESYPALSDALTQLGLPEYVDLFESEEMDMETFLLCGEEDMKEMGIPMGPRKKLMGYLRNQKLNMEKRKLEREERKKARDEARAKAKAENQEAKITNREEHDSSGTDQGVAKSLSLASVASVEVVYQQGLAGTGQPYVEYPQLGLSFYALFALGSPIGMFLTVRGVDEIGLDFQLPTCPRLFNIFHPFDPVAYRIEPLVNPSSHCSPVLMPHHKGRKRMHIELRENLSRLGANLKQSLLESARKTWESINEFARAHSSQGSDVKDAAVEEATEVKESPSVPPAEPDKVGRLNGGQRIDYVLQEKPIESLNEYLFALSSHVCYWVSEDTALFLLKEIYRD</sequence>
<dbReference type="PANTHER" id="PTHR23509">
    <property type="entry name" value="PA-PL1 PHOSPHOLIPASE FAMILY"/>
    <property type="match status" value="1"/>
</dbReference>
<dbReference type="Proteomes" id="UP001159405">
    <property type="component" value="Unassembled WGS sequence"/>
</dbReference>
<feature type="compositionally biased region" description="Basic and acidic residues" evidence="2">
    <location>
        <begin position="909"/>
        <end position="923"/>
    </location>
</feature>
<comment type="caution">
    <text evidence="5">The sequence shown here is derived from an EMBL/GenBank/DDBJ whole genome shotgun (WGS) entry which is preliminary data.</text>
</comment>
<evidence type="ECO:0008006" key="7">
    <source>
        <dbReference type="Google" id="ProtNLM"/>
    </source>
</evidence>
<evidence type="ECO:0000313" key="5">
    <source>
        <dbReference type="EMBL" id="CAH3124081.1"/>
    </source>
</evidence>
<accession>A0ABN8NWY2</accession>
<proteinExistence type="inferred from homology"/>
<feature type="region of interest" description="Disordered" evidence="2">
    <location>
        <begin position="619"/>
        <end position="652"/>
    </location>
</feature>
<feature type="compositionally biased region" description="Low complexity" evidence="2">
    <location>
        <begin position="121"/>
        <end position="132"/>
    </location>
</feature>
<feature type="compositionally biased region" description="Acidic residues" evidence="2">
    <location>
        <begin position="640"/>
        <end position="650"/>
    </location>
</feature>
<dbReference type="SUPFAM" id="SSF47769">
    <property type="entry name" value="SAM/Pointed domain"/>
    <property type="match status" value="1"/>
</dbReference>
<gene>
    <name evidence="5" type="ORF">PLOB_00030406</name>
</gene>
<dbReference type="SMART" id="SM01127">
    <property type="entry name" value="DDHD"/>
    <property type="match status" value="1"/>
</dbReference>
<feature type="compositionally biased region" description="Low complexity" evidence="2">
    <location>
        <begin position="92"/>
        <end position="102"/>
    </location>
</feature>
<dbReference type="Gene3D" id="1.10.150.50">
    <property type="entry name" value="Transcription Factor, Ets-1"/>
    <property type="match status" value="1"/>
</dbReference>
<feature type="region of interest" description="Disordered" evidence="2">
    <location>
        <begin position="91"/>
        <end position="274"/>
    </location>
</feature>
<keyword evidence="6" id="KW-1185">Reference proteome</keyword>
<evidence type="ECO:0000256" key="1">
    <source>
        <dbReference type="ARBA" id="ARBA00038464"/>
    </source>
</evidence>